<dbReference type="AlphaFoldDB" id="A0AAE1QER4"/>
<comment type="caution">
    <text evidence="3">The sequence shown here is derived from an EMBL/GenBank/DDBJ whole genome shotgun (WGS) entry which is preliminary data.</text>
</comment>
<proteinExistence type="predicted"/>
<evidence type="ECO:0000313" key="4">
    <source>
        <dbReference type="Proteomes" id="UP001292094"/>
    </source>
</evidence>
<dbReference type="Proteomes" id="UP001292094">
    <property type="component" value="Unassembled WGS sequence"/>
</dbReference>
<keyword evidence="4" id="KW-1185">Reference proteome</keyword>
<accession>A0AAE1QER4</accession>
<gene>
    <name evidence="3" type="ORF">Pmani_004515</name>
</gene>
<organism evidence="3 4">
    <name type="scientific">Petrolisthes manimaculis</name>
    <dbReference type="NCBI Taxonomy" id="1843537"/>
    <lineage>
        <taxon>Eukaryota</taxon>
        <taxon>Metazoa</taxon>
        <taxon>Ecdysozoa</taxon>
        <taxon>Arthropoda</taxon>
        <taxon>Crustacea</taxon>
        <taxon>Multicrustacea</taxon>
        <taxon>Malacostraca</taxon>
        <taxon>Eumalacostraca</taxon>
        <taxon>Eucarida</taxon>
        <taxon>Decapoda</taxon>
        <taxon>Pleocyemata</taxon>
        <taxon>Anomura</taxon>
        <taxon>Galatheoidea</taxon>
        <taxon>Porcellanidae</taxon>
        <taxon>Petrolisthes</taxon>
    </lineage>
</organism>
<evidence type="ECO:0000313" key="3">
    <source>
        <dbReference type="EMBL" id="KAK4324865.1"/>
    </source>
</evidence>
<name>A0AAE1QER4_9EUCA</name>
<protein>
    <recommendedName>
        <fullName evidence="2">DUF7041 domain-containing protein</fullName>
    </recommendedName>
</protein>
<evidence type="ECO:0000259" key="2">
    <source>
        <dbReference type="Pfam" id="PF23055"/>
    </source>
</evidence>
<dbReference type="EMBL" id="JAWZYT010000317">
    <property type="protein sequence ID" value="KAK4324865.1"/>
    <property type="molecule type" value="Genomic_DNA"/>
</dbReference>
<sequence>MSEPQDIEFTHSISNFSAPSFSSHDPTLWFTILEVNFRAHRITSSLKEFSVATTLLPPEVSINSLILSQLPAPKSPRRHKYGSRDSNHTSNNSTNSNTNFNSMCYYHHRFGKTAHHCQHSIRETTTAVTSGP</sequence>
<dbReference type="InterPro" id="IPR055469">
    <property type="entry name" value="DUF7041"/>
</dbReference>
<evidence type="ECO:0000256" key="1">
    <source>
        <dbReference type="SAM" id="MobiDB-lite"/>
    </source>
</evidence>
<feature type="domain" description="DUF7041" evidence="2">
    <location>
        <begin position="19"/>
        <end position="69"/>
    </location>
</feature>
<reference evidence="3" key="1">
    <citation type="submission" date="2023-11" db="EMBL/GenBank/DDBJ databases">
        <title>Genome assemblies of two species of porcelain crab, Petrolisthes cinctipes and Petrolisthes manimaculis (Anomura: Porcellanidae).</title>
        <authorList>
            <person name="Angst P."/>
        </authorList>
    </citation>
    <scope>NUCLEOTIDE SEQUENCE</scope>
    <source>
        <strain evidence="3">PB745_02</strain>
        <tissue evidence="3">Gill</tissue>
    </source>
</reference>
<feature type="region of interest" description="Disordered" evidence="1">
    <location>
        <begin position="73"/>
        <end position="95"/>
    </location>
</feature>
<dbReference type="Pfam" id="PF23055">
    <property type="entry name" value="DUF7041"/>
    <property type="match status" value="1"/>
</dbReference>